<accession>A0A0G8AXX7</accession>
<dbReference type="STRING" id="431041.FLM9_1271"/>
<dbReference type="AlphaFoldDB" id="A0A0G8AXX7"/>
<protein>
    <submittedName>
        <fullName evidence="1">Uncharacterized protein</fullName>
    </submittedName>
</protein>
<evidence type="ECO:0000313" key="1">
    <source>
        <dbReference type="EMBL" id="KKZ13888.1"/>
    </source>
</evidence>
<gene>
    <name evidence="1" type="ORF">TQ37_02905</name>
</gene>
<organism evidence="1 2">
    <name type="scientific">Candidatus Synechococcus spongiarum 15L</name>
    <dbReference type="NCBI Taxonomy" id="1608419"/>
    <lineage>
        <taxon>Bacteria</taxon>
        <taxon>Bacillati</taxon>
        <taxon>Cyanobacteriota</taxon>
        <taxon>Cyanophyceae</taxon>
        <taxon>Synechococcales</taxon>
        <taxon>Synechococcaceae</taxon>
        <taxon>Synechococcus</taxon>
    </lineage>
</organism>
<sequence length="102" mass="11806">MPSQEQRARAQGRASVSTELHALCLQGHRLDETLLNDHEQRCRHDHGERLEVFHDLGRQPDPNLHHYLDGQLERLKLVRLALQRDRDPGLVPAVRENDLHSS</sequence>
<reference evidence="1 2" key="1">
    <citation type="submission" date="2015-02" db="EMBL/GenBank/DDBJ databases">
        <authorList>
            <person name="Slaby B."/>
            <person name="Hentschel U."/>
        </authorList>
    </citation>
    <scope>NUCLEOTIDE SEQUENCE [LARGE SCALE GENOMIC DNA]</scope>
    <source>
        <strain evidence="1">15L</strain>
    </source>
</reference>
<dbReference type="EMBL" id="JYFQ01000064">
    <property type="protein sequence ID" value="KKZ13888.1"/>
    <property type="molecule type" value="Genomic_DNA"/>
</dbReference>
<proteinExistence type="predicted"/>
<dbReference type="PATRIC" id="fig|1608419.3.peg.2011"/>
<name>A0A0G8AXX7_9SYNE</name>
<evidence type="ECO:0000313" key="2">
    <source>
        <dbReference type="Proteomes" id="UP000035037"/>
    </source>
</evidence>
<dbReference type="Proteomes" id="UP000035037">
    <property type="component" value="Unassembled WGS sequence"/>
</dbReference>
<reference evidence="1 2" key="2">
    <citation type="submission" date="2015-05" db="EMBL/GenBank/DDBJ databases">
        <title>Lifestyle Evolution in Cyanobacterial Symbionts of Sponges.</title>
        <authorList>
            <person name="Burgsdorf I."/>
            <person name="Slaby B.M."/>
            <person name="Handley K.M."/>
            <person name="Haber M."/>
            <person name="Blom J."/>
            <person name="Marshall C.W."/>
            <person name="Gilbert J.A."/>
            <person name="Hentschel U."/>
            <person name="Steindler L."/>
        </authorList>
    </citation>
    <scope>NUCLEOTIDE SEQUENCE [LARGE SCALE GENOMIC DNA]</scope>
    <source>
        <strain evidence="1">15L</strain>
    </source>
</reference>
<comment type="caution">
    <text evidence="1">The sequence shown here is derived from an EMBL/GenBank/DDBJ whole genome shotgun (WGS) entry which is preliminary data.</text>
</comment>